<feature type="non-terminal residue" evidence="3">
    <location>
        <position position="426"/>
    </location>
</feature>
<accession>A0A8B7NY27</accession>
<feature type="compositionally biased region" description="Polar residues" evidence="1">
    <location>
        <begin position="187"/>
        <end position="212"/>
    </location>
</feature>
<dbReference type="KEGG" id="hazt:108675167"/>
<dbReference type="RefSeq" id="XP_018018647.1">
    <property type="nucleotide sequence ID" value="XM_018163158.2"/>
</dbReference>
<evidence type="ECO:0000313" key="2">
    <source>
        <dbReference type="Proteomes" id="UP000694843"/>
    </source>
</evidence>
<keyword evidence="2" id="KW-1185">Reference proteome</keyword>
<dbReference type="AlphaFoldDB" id="A0A8B7NY27"/>
<evidence type="ECO:0000256" key="1">
    <source>
        <dbReference type="SAM" id="MobiDB-lite"/>
    </source>
</evidence>
<protein>
    <submittedName>
        <fullName evidence="3">Uncharacterized protein LOC108675167</fullName>
    </submittedName>
</protein>
<organism evidence="2 3">
    <name type="scientific">Hyalella azteca</name>
    <name type="common">Amphipod</name>
    <dbReference type="NCBI Taxonomy" id="294128"/>
    <lineage>
        <taxon>Eukaryota</taxon>
        <taxon>Metazoa</taxon>
        <taxon>Ecdysozoa</taxon>
        <taxon>Arthropoda</taxon>
        <taxon>Crustacea</taxon>
        <taxon>Multicrustacea</taxon>
        <taxon>Malacostraca</taxon>
        <taxon>Eumalacostraca</taxon>
        <taxon>Peracarida</taxon>
        <taxon>Amphipoda</taxon>
        <taxon>Senticaudata</taxon>
        <taxon>Talitrida</taxon>
        <taxon>Talitroidea</taxon>
        <taxon>Hyalellidae</taxon>
        <taxon>Hyalella</taxon>
    </lineage>
</organism>
<gene>
    <name evidence="3" type="primary">LOC108675167</name>
</gene>
<reference evidence="3" key="1">
    <citation type="submission" date="2025-08" db="UniProtKB">
        <authorList>
            <consortium name="RefSeq"/>
        </authorList>
    </citation>
    <scope>IDENTIFICATION</scope>
</reference>
<dbReference type="GeneID" id="108675167"/>
<feature type="compositionally biased region" description="Basic and acidic residues" evidence="1">
    <location>
        <begin position="272"/>
        <end position="284"/>
    </location>
</feature>
<sequence length="426" mass="47835">MFGSLVQKLQSFSPITSPTTSPTVSPRPKKKFGFGRANRKRRIGGYDKEEIREVQSEPELDYENLERKKDKKFFGLSSDRRKISAPLVGQCNNAPRTGSNLPNGSSPYYAVCKPNSLTSNDCYASAYSVIPQHNNNHLNSAVQCGQGEDIYEDINTIKGPHVSVYNISSSAPKPNLINHNADRSQPRSKTSATNSKAVNSNFNSISAPSNGFSGKHRNISTVDIKEASYKNPDFQFPQDPVKNAPDNHRRLSRAPANHVELRPTNSSQASYGEHKAHHVSDETRKRANNNKKAMDNYPYRKDISVPLHDVIHEPRKLVIVDTRKTSHEFTRNGPPDYHRTLSSDYYQNGSIYGGILNRMDEPYPLPPSPHEDIYDVPSRITRKVGDSRSKDFGRSQVSRTLGKMEGLRQAERVSVYEQFFASLVVD</sequence>
<feature type="region of interest" description="Disordered" evidence="1">
    <location>
        <begin position="1"/>
        <end position="55"/>
    </location>
</feature>
<feature type="region of interest" description="Disordered" evidence="1">
    <location>
        <begin position="263"/>
        <end position="284"/>
    </location>
</feature>
<proteinExistence type="predicted"/>
<feature type="compositionally biased region" description="Basic residues" evidence="1">
    <location>
        <begin position="27"/>
        <end position="43"/>
    </location>
</feature>
<feature type="compositionally biased region" description="Low complexity" evidence="1">
    <location>
        <begin position="11"/>
        <end position="26"/>
    </location>
</feature>
<name>A0A8B7NY27_HYAAZ</name>
<feature type="compositionally biased region" description="Basic and acidic residues" evidence="1">
    <location>
        <begin position="44"/>
        <end position="55"/>
    </location>
</feature>
<evidence type="ECO:0000313" key="3">
    <source>
        <dbReference type="RefSeq" id="XP_018018647.1"/>
    </source>
</evidence>
<dbReference type="Proteomes" id="UP000694843">
    <property type="component" value="Unplaced"/>
</dbReference>
<feature type="region of interest" description="Disordered" evidence="1">
    <location>
        <begin position="169"/>
        <end position="215"/>
    </location>
</feature>